<gene>
    <name evidence="1" type="ORF">NDU88_002201</name>
</gene>
<dbReference type="AlphaFoldDB" id="A0AAV7M1Q7"/>
<dbReference type="EMBL" id="JANPWB010000014">
    <property type="protein sequence ID" value="KAJ1097074.1"/>
    <property type="molecule type" value="Genomic_DNA"/>
</dbReference>
<accession>A0AAV7M1Q7</accession>
<proteinExistence type="predicted"/>
<name>A0AAV7M1Q7_PLEWA</name>
<sequence length="80" mass="9242">MQETYPGRISCTRREWVEDLDVTFTDEQWKYCCAQVKDVLPDVRKLTAMLLLLAKPEVCYALGEAAPPPEAEWLRDTAYC</sequence>
<keyword evidence="2" id="KW-1185">Reference proteome</keyword>
<dbReference type="Proteomes" id="UP001066276">
    <property type="component" value="Chromosome 10"/>
</dbReference>
<comment type="caution">
    <text evidence="1">The sequence shown here is derived from an EMBL/GenBank/DDBJ whole genome shotgun (WGS) entry which is preliminary data.</text>
</comment>
<evidence type="ECO:0000313" key="2">
    <source>
        <dbReference type="Proteomes" id="UP001066276"/>
    </source>
</evidence>
<protein>
    <submittedName>
        <fullName evidence="1">Uncharacterized protein</fullName>
    </submittedName>
</protein>
<organism evidence="1 2">
    <name type="scientific">Pleurodeles waltl</name>
    <name type="common">Iberian ribbed newt</name>
    <dbReference type="NCBI Taxonomy" id="8319"/>
    <lineage>
        <taxon>Eukaryota</taxon>
        <taxon>Metazoa</taxon>
        <taxon>Chordata</taxon>
        <taxon>Craniata</taxon>
        <taxon>Vertebrata</taxon>
        <taxon>Euteleostomi</taxon>
        <taxon>Amphibia</taxon>
        <taxon>Batrachia</taxon>
        <taxon>Caudata</taxon>
        <taxon>Salamandroidea</taxon>
        <taxon>Salamandridae</taxon>
        <taxon>Pleurodelinae</taxon>
        <taxon>Pleurodeles</taxon>
    </lineage>
</organism>
<reference evidence="1" key="1">
    <citation type="journal article" date="2022" name="bioRxiv">
        <title>Sequencing and chromosome-scale assembly of the giantPleurodeles waltlgenome.</title>
        <authorList>
            <person name="Brown T."/>
            <person name="Elewa A."/>
            <person name="Iarovenko S."/>
            <person name="Subramanian E."/>
            <person name="Araus A.J."/>
            <person name="Petzold A."/>
            <person name="Susuki M."/>
            <person name="Suzuki K.-i.T."/>
            <person name="Hayashi T."/>
            <person name="Toyoda A."/>
            <person name="Oliveira C."/>
            <person name="Osipova E."/>
            <person name="Leigh N.D."/>
            <person name="Simon A."/>
            <person name="Yun M.H."/>
        </authorList>
    </citation>
    <scope>NUCLEOTIDE SEQUENCE</scope>
    <source>
        <strain evidence="1">20211129_DDA</strain>
        <tissue evidence="1">Liver</tissue>
    </source>
</reference>
<evidence type="ECO:0000313" key="1">
    <source>
        <dbReference type="EMBL" id="KAJ1097074.1"/>
    </source>
</evidence>